<organism evidence="1 2">
    <name type="scientific">Paragonimus heterotremus</name>
    <dbReference type="NCBI Taxonomy" id="100268"/>
    <lineage>
        <taxon>Eukaryota</taxon>
        <taxon>Metazoa</taxon>
        <taxon>Spiralia</taxon>
        <taxon>Lophotrochozoa</taxon>
        <taxon>Platyhelminthes</taxon>
        <taxon>Trematoda</taxon>
        <taxon>Digenea</taxon>
        <taxon>Plagiorchiida</taxon>
        <taxon>Troglotremata</taxon>
        <taxon>Troglotrematidae</taxon>
        <taxon>Paragonimus</taxon>
    </lineage>
</organism>
<dbReference type="Proteomes" id="UP000748531">
    <property type="component" value="Unassembled WGS sequence"/>
</dbReference>
<reference evidence="1" key="1">
    <citation type="submission" date="2019-05" db="EMBL/GenBank/DDBJ databases">
        <title>Annotation for the trematode Paragonimus heterotremus.</title>
        <authorList>
            <person name="Choi Y.-J."/>
        </authorList>
    </citation>
    <scope>NUCLEOTIDE SEQUENCE</scope>
    <source>
        <strain evidence="1">LC</strain>
    </source>
</reference>
<proteinExistence type="predicted"/>
<sequence length="276" mass="30939">MSVCLSLRRLGQSSGDNIVGSLVEYASTADHPTYLYESLLNGVLLKIASSISWMLVTTLRVPEDGKSSSFVLLIKALLQLTQICRQKHEARAGTLIALKAMRILHPILIKNKGTPQLTVPEEPDLEINLKVGLDEAIKVNNRLLQAYYYTAQSKLLARQGGSITKEMQCLENALNALESCSGEVKLNVEIYSMLRKNDLILLTALLDGCSSEIWQTLLNARLDDLTKFRAKLLGRVSQHFLEVDCELNFARFHVIVNTLETFLIRSSRRTIRLPRT</sequence>
<name>A0A8J4X3A2_9TREM</name>
<dbReference type="AlphaFoldDB" id="A0A8J4X3A2"/>
<dbReference type="EMBL" id="LUCH01000331">
    <property type="protein sequence ID" value="KAF5405427.1"/>
    <property type="molecule type" value="Genomic_DNA"/>
</dbReference>
<keyword evidence="2" id="KW-1185">Reference proteome</keyword>
<comment type="caution">
    <text evidence="1">The sequence shown here is derived from an EMBL/GenBank/DDBJ whole genome shotgun (WGS) entry which is preliminary data.</text>
</comment>
<evidence type="ECO:0000313" key="1">
    <source>
        <dbReference type="EMBL" id="KAF5405427.1"/>
    </source>
</evidence>
<protein>
    <submittedName>
        <fullName evidence="1">Uncharacterized protein</fullName>
    </submittedName>
</protein>
<dbReference type="OrthoDB" id="10502359at2759"/>
<accession>A0A8J4X3A2</accession>
<gene>
    <name evidence="1" type="ORF">PHET_01076</name>
</gene>
<evidence type="ECO:0000313" key="2">
    <source>
        <dbReference type="Proteomes" id="UP000748531"/>
    </source>
</evidence>